<dbReference type="STRING" id="114155.A0A4Q9P375"/>
<feature type="region of interest" description="Disordered" evidence="1">
    <location>
        <begin position="17"/>
        <end position="131"/>
    </location>
</feature>
<feature type="compositionally biased region" description="Basic and acidic residues" evidence="1">
    <location>
        <begin position="29"/>
        <end position="45"/>
    </location>
</feature>
<name>A0A4Q9P375_9APHY</name>
<feature type="compositionally biased region" description="Polar residues" evidence="1">
    <location>
        <begin position="69"/>
        <end position="96"/>
    </location>
</feature>
<dbReference type="AlphaFoldDB" id="A0A4Q9P375"/>
<evidence type="ECO:0000313" key="3">
    <source>
        <dbReference type="Proteomes" id="UP000292082"/>
    </source>
</evidence>
<gene>
    <name evidence="2" type="ORF">BD310DRAFT_820840</name>
</gene>
<organism evidence="2 3">
    <name type="scientific">Dichomitus squalens</name>
    <dbReference type="NCBI Taxonomy" id="114155"/>
    <lineage>
        <taxon>Eukaryota</taxon>
        <taxon>Fungi</taxon>
        <taxon>Dikarya</taxon>
        <taxon>Basidiomycota</taxon>
        <taxon>Agaricomycotina</taxon>
        <taxon>Agaricomycetes</taxon>
        <taxon>Polyporales</taxon>
        <taxon>Polyporaceae</taxon>
        <taxon>Dichomitus</taxon>
    </lineage>
</organism>
<reference evidence="2 3" key="1">
    <citation type="submission" date="2019-01" db="EMBL/GenBank/DDBJ databases">
        <title>Draft genome sequences of three monokaryotic isolates of the white-rot basidiomycete fungus Dichomitus squalens.</title>
        <authorList>
            <consortium name="DOE Joint Genome Institute"/>
            <person name="Lopez S.C."/>
            <person name="Andreopoulos B."/>
            <person name="Pangilinan J."/>
            <person name="Lipzen A."/>
            <person name="Riley R."/>
            <person name="Ahrendt S."/>
            <person name="Ng V."/>
            <person name="Barry K."/>
            <person name="Daum C."/>
            <person name="Grigoriev I.V."/>
            <person name="Hilden K.S."/>
            <person name="Makela M.R."/>
            <person name="de Vries R.P."/>
        </authorList>
    </citation>
    <scope>NUCLEOTIDE SEQUENCE [LARGE SCALE GENOMIC DNA]</scope>
    <source>
        <strain evidence="2 3">CBS 464.89</strain>
    </source>
</reference>
<protein>
    <submittedName>
        <fullName evidence="2">Uncharacterized protein</fullName>
    </submittedName>
</protein>
<accession>A0A4Q9P375</accession>
<evidence type="ECO:0000256" key="1">
    <source>
        <dbReference type="SAM" id="MobiDB-lite"/>
    </source>
</evidence>
<proteinExistence type="predicted"/>
<evidence type="ECO:0000313" key="2">
    <source>
        <dbReference type="EMBL" id="TBU57850.1"/>
    </source>
</evidence>
<feature type="compositionally biased region" description="Basic and acidic residues" evidence="1">
    <location>
        <begin position="120"/>
        <end position="131"/>
    </location>
</feature>
<dbReference type="EMBL" id="ML145132">
    <property type="protein sequence ID" value="TBU57850.1"/>
    <property type="molecule type" value="Genomic_DNA"/>
</dbReference>
<dbReference type="Proteomes" id="UP000292082">
    <property type="component" value="Unassembled WGS sequence"/>
</dbReference>
<keyword evidence="3" id="KW-1185">Reference proteome</keyword>
<sequence length="131" mass="14384">MSDLDADLYGDLYANDENEFAVPLQDPNSHGKAEAHEPPKEEKNPPVKQEVTQSPKPAVAPPREDVKPQVSSSDDSGTSAIPSYTSPTQQIPTYQERQLDYSEPAPPRHDSYQGAPGVDRPVRPSEMKEEG</sequence>